<dbReference type="SUPFAM" id="SSF54928">
    <property type="entry name" value="RNA-binding domain, RBD"/>
    <property type="match status" value="2"/>
</dbReference>
<organism evidence="6 7">
    <name type="scientific">Achlya hypogyna</name>
    <name type="common">Oomycete</name>
    <name type="synonym">Protoachlya hypogyna</name>
    <dbReference type="NCBI Taxonomy" id="1202772"/>
    <lineage>
        <taxon>Eukaryota</taxon>
        <taxon>Sar</taxon>
        <taxon>Stramenopiles</taxon>
        <taxon>Oomycota</taxon>
        <taxon>Saprolegniomycetes</taxon>
        <taxon>Saprolegniales</taxon>
        <taxon>Achlyaceae</taxon>
        <taxon>Achlya</taxon>
    </lineage>
</organism>
<keyword evidence="1" id="KW-0677">Repeat</keyword>
<evidence type="ECO:0000256" key="3">
    <source>
        <dbReference type="PROSITE-ProRule" id="PRU00176"/>
    </source>
</evidence>
<dbReference type="CDD" id="cd12421">
    <property type="entry name" value="RRM1_PTBP1_hnRNPL_like"/>
    <property type="match status" value="1"/>
</dbReference>
<dbReference type="SMART" id="SM00360">
    <property type="entry name" value="RRM"/>
    <property type="match status" value="2"/>
</dbReference>
<dbReference type="InterPro" id="IPR035979">
    <property type="entry name" value="RBD_domain_sf"/>
</dbReference>
<protein>
    <submittedName>
        <fullName evidence="6">Polypyrimidine tract-binding protein</fullName>
    </submittedName>
</protein>
<proteinExistence type="predicted"/>
<reference evidence="6 7" key="1">
    <citation type="journal article" date="2014" name="Genome Biol. Evol.">
        <title>The secreted proteins of Achlya hypogyna and Thraustotheca clavata identify the ancestral oomycete secretome and reveal gene acquisitions by horizontal gene transfer.</title>
        <authorList>
            <person name="Misner I."/>
            <person name="Blouin N."/>
            <person name="Leonard G."/>
            <person name="Richards T.A."/>
            <person name="Lane C.E."/>
        </authorList>
    </citation>
    <scope>NUCLEOTIDE SEQUENCE [LARGE SCALE GENOMIC DNA]</scope>
    <source>
        <strain evidence="6 7">ATCC 48635</strain>
    </source>
</reference>
<sequence>MRHEENQVASRVVFARGLPEDCLESELLALCMPFSSVDKVLMIPTKNQAFVELPDTTAATSLIQFYQTRDAVIRGKKVFFAFSSRGTICASKPTDIKTFRDSSPRRRSRDRPERYPSPRRAASNGARGRPLSPPRHHDRYAPRPQASYPAPYEPTPVHRPPPSYLPPAGRRKILLVTVTNLEYEVKVDTLHQVFQSYGSVLKIATYFKSSEFKALVEMLTPEQAEAACQALHGRDIYTGCNRLHISMSDHSFLTVRYNNELSRDFTQHNLPPEAHRLETTIRGAPLRVLTTPVVPLLATWPPGGRFHAPMTPKPRLLATLLLGARLLAIWTLEAPHLVTMMPAGLPREASTRGAVCPKPLNRGV</sequence>
<evidence type="ECO:0000313" key="7">
    <source>
        <dbReference type="Proteomes" id="UP000243579"/>
    </source>
</evidence>
<comment type="caution">
    <text evidence="6">The sequence shown here is derived from an EMBL/GenBank/DDBJ whole genome shotgun (WGS) entry which is preliminary data.</text>
</comment>
<gene>
    <name evidence="6" type="ORF">ACHHYP_02470</name>
</gene>
<dbReference type="STRING" id="1202772.A0A1V9Z6F8"/>
<evidence type="ECO:0000259" key="5">
    <source>
        <dbReference type="PROSITE" id="PS50102"/>
    </source>
</evidence>
<dbReference type="Pfam" id="PF11835">
    <property type="entry name" value="RRM_8"/>
    <property type="match status" value="1"/>
</dbReference>
<dbReference type="InterPro" id="IPR021790">
    <property type="entry name" value="PTBP1-like_RRM2"/>
</dbReference>
<name>A0A1V9Z6F8_ACHHY</name>
<dbReference type="EMBL" id="JNBR01000404">
    <property type="protein sequence ID" value="OQR93531.1"/>
    <property type="molecule type" value="Genomic_DNA"/>
</dbReference>
<dbReference type="InterPro" id="IPR000504">
    <property type="entry name" value="RRM_dom"/>
</dbReference>
<evidence type="ECO:0000313" key="6">
    <source>
        <dbReference type="EMBL" id="OQR93531.1"/>
    </source>
</evidence>
<evidence type="ECO:0000256" key="4">
    <source>
        <dbReference type="SAM" id="MobiDB-lite"/>
    </source>
</evidence>
<feature type="region of interest" description="Disordered" evidence="4">
    <location>
        <begin position="93"/>
        <end position="166"/>
    </location>
</feature>
<keyword evidence="2 3" id="KW-0694">RNA-binding</keyword>
<dbReference type="GO" id="GO:0003723">
    <property type="term" value="F:RNA binding"/>
    <property type="evidence" value="ECO:0007669"/>
    <property type="project" value="UniProtKB-UniRule"/>
</dbReference>
<evidence type="ECO:0000256" key="1">
    <source>
        <dbReference type="ARBA" id="ARBA00022737"/>
    </source>
</evidence>
<dbReference type="InterPro" id="IPR012677">
    <property type="entry name" value="Nucleotide-bd_a/b_plait_sf"/>
</dbReference>
<dbReference type="PROSITE" id="PS50102">
    <property type="entry name" value="RRM"/>
    <property type="match status" value="2"/>
</dbReference>
<dbReference type="Gene3D" id="3.30.70.330">
    <property type="match status" value="2"/>
</dbReference>
<feature type="domain" description="RRM" evidence="5">
    <location>
        <begin position="174"/>
        <end position="250"/>
    </location>
</feature>
<feature type="compositionally biased region" description="Basic and acidic residues" evidence="4">
    <location>
        <begin position="94"/>
        <end position="116"/>
    </location>
</feature>
<evidence type="ECO:0000256" key="2">
    <source>
        <dbReference type="ARBA" id="ARBA00022884"/>
    </source>
</evidence>
<dbReference type="AlphaFoldDB" id="A0A1V9Z6F8"/>
<dbReference type="PANTHER" id="PTHR15592">
    <property type="entry name" value="MATRIN 3/NUCLEAR PROTEIN 220-RELATED"/>
    <property type="match status" value="1"/>
</dbReference>
<dbReference type="Proteomes" id="UP000243579">
    <property type="component" value="Unassembled WGS sequence"/>
</dbReference>
<keyword evidence="7" id="KW-1185">Reference proteome</keyword>
<feature type="compositionally biased region" description="Pro residues" evidence="4">
    <location>
        <begin position="151"/>
        <end position="165"/>
    </location>
</feature>
<feature type="domain" description="RRM" evidence="5">
    <location>
        <begin position="11"/>
        <end position="85"/>
    </location>
</feature>
<accession>A0A1V9Z6F8</accession>
<dbReference type="OrthoDB" id="296632at2759"/>